<name>A0A4C1SDT9_EUMVA</name>
<keyword evidence="2" id="KW-1185">Reference proteome</keyword>
<gene>
    <name evidence="1" type="ORF">EVAR_696_1</name>
</gene>
<comment type="caution">
    <text evidence="1">The sequence shown here is derived from an EMBL/GenBank/DDBJ whole genome shotgun (WGS) entry which is preliminary data.</text>
</comment>
<organism evidence="1 2">
    <name type="scientific">Eumeta variegata</name>
    <name type="common">Bagworm moth</name>
    <name type="synonym">Eumeta japonica</name>
    <dbReference type="NCBI Taxonomy" id="151549"/>
    <lineage>
        <taxon>Eukaryota</taxon>
        <taxon>Metazoa</taxon>
        <taxon>Ecdysozoa</taxon>
        <taxon>Arthropoda</taxon>
        <taxon>Hexapoda</taxon>
        <taxon>Insecta</taxon>
        <taxon>Pterygota</taxon>
        <taxon>Neoptera</taxon>
        <taxon>Endopterygota</taxon>
        <taxon>Lepidoptera</taxon>
        <taxon>Glossata</taxon>
        <taxon>Ditrysia</taxon>
        <taxon>Tineoidea</taxon>
        <taxon>Psychidae</taxon>
        <taxon>Oiketicinae</taxon>
        <taxon>Eumeta</taxon>
    </lineage>
</organism>
<proteinExistence type="predicted"/>
<evidence type="ECO:0000313" key="1">
    <source>
        <dbReference type="EMBL" id="GBO99526.1"/>
    </source>
</evidence>
<dbReference type="EMBL" id="BGZK01000003">
    <property type="protein sequence ID" value="GBO99526.1"/>
    <property type="molecule type" value="Genomic_DNA"/>
</dbReference>
<sequence length="146" mass="16681">MLWLTALQPKTSRFGCQYTNTCTEYSGDVTVSVQCVKVPMHFSSTNPLTLHYFTLIPIQVTQKVGNALRSSLWSRIRSVYGPILDSESARFRLTLVQFFFYSLEKTLESRAKKDWIKRDERSAAVASRRALDPSGSDVQYLRDCSL</sequence>
<reference evidence="1 2" key="1">
    <citation type="journal article" date="2019" name="Commun. Biol.">
        <title>The bagworm genome reveals a unique fibroin gene that provides high tensile strength.</title>
        <authorList>
            <person name="Kono N."/>
            <person name="Nakamura H."/>
            <person name="Ohtoshi R."/>
            <person name="Tomita M."/>
            <person name="Numata K."/>
            <person name="Arakawa K."/>
        </authorList>
    </citation>
    <scope>NUCLEOTIDE SEQUENCE [LARGE SCALE GENOMIC DNA]</scope>
</reference>
<protein>
    <submittedName>
        <fullName evidence="1">Uncharacterized protein</fullName>
    </submittedName>
</protein>
<evidence type="ECO:0000313" key="2">
    <source>
        <dbReference type="Proteomes" id="UP000299102"/>
    </source>
</evidence>
<accession>A0A4C1SDT9</accession>
<dbReference type="Proteomes" id="UP000299102">
    <property type="component" value="Unassembled WGS sequence"/>
</dbReference>
<dbReference type="AlphaFoldDB" id="A0A4C1SDT9"/>